<feature type="domain" description="Arf-GAP" evidence="7">
    <location>
        <begin position="547"/>
        <end position="672"/>
    </location>
</feature>
<reference evidence="8" key="2">
    <citation type="journal article" name="BMC Genomics">
        <title>New genome assemblies reveal patterns of domestication and adaptation across Brettanomyces (Dekkera) species.</title>
        <authorList>
            <person name="Roach M.J."/>
            <person name="Borneman A.R."/>
        </authorList>
    </citation>
    <scope>NUCLEOTIDE SEQUENCE</scope>
    <source>
        <strain evidence="8">UCD 2041</strain>
    </source>
</reference>
<dbReference type="Gene3D" id="1.10.220.150">
    <property type="entry name" value="Arf GTPase activating protein"/>
    <property type="match status" value="1"/>
</dbReference>
<keyword evidence="5" id="KW-0040">ANK repeat</keyword>
<name>A0A871QZG0_DEKBR</name>
<evidence type="ECO:0000313" key="8">
    <source>
        <dbReference type="EMBL" id="QOU19267.1"/>
    </source>
</evidence>
<evidence type="ECO:0000256" key="4">
    <source>
        <dbReference type="PROSITE-ProRule" id="PRU00288"/>
    </source>
</evidence>
<accession>A0A871QZG0</accession>
<dbReference type="GO" id="GO:0005802">
    <property type="term" value="C:trans-Golgi network"/>
    <property type="evidence" value="ECO:0007669"/>
    <property type="project" value="TreeGrafter"/>
</dbReference>
<gene>
    <name evidence="8" type="ORF">BRETT_004488</name>
</gene>
<dbReference type="InterPro" id="IPR038508">
    <property type="entry name" value="ArfGAP_dom_sf"/>
</dbReference>
<dbReference type="GO" id="GO:0005096">
    <property type="term" value="F:GTPase activator activity"/>
    <property type="evidence" value="ECO:0007669"/>
    <property type="project" value="UniProtKB-KW"/>
</dbReference>
<proteinExistence type="predicted"/>
<dbReference type="GO" id="GO:0006891">
    <property type="term" value="P:intra-Golgi vesicle-mediated transport"/>
    <property type="evidence" value="ECO:0007669"/>
    <property type="project" value="TreeGrafter"/>
</dbReference>
<evidence type="ECO:0000259" key="6">
    <source>
        <dbReference type="PROSITE" id="PS50003"/>
    </source>
</evidence>
<dbReference type="Gene3D" id="1.20.1270.60">
    <property type="entry name" value="Arfaptin homology (AH) domain/BAR domain"/>
    <property type="match status" value="1"/>
</dbReference>
<evidence type="ECO:0000256" key="5">
    <source>
        <dbReference type="RuleBase" id="RU369028"/>
    </source>
</evidence>
<dbReference type="InterPro" id="IPR027267">
    <property type="entry name" value="AH/BAR_dom_sf"/>
</dbReference>
<dbReference type="CDD" id="cd08204">
    <property type="entry name" value="ArfGap"/>
    <property type="match status" value="1"/>
</dbReference>
<dbReference type="GeneID" id="64576411"/>
<keyword evidence="5" id="KW-0963">Cytoplasm</keyword>
<dbReference type="InterPro" id="IPR045258">
    <property type="entry name" value="ACAP1/2/3-like"/>
</dbReference>
<dbReference type="SMART" id="SM00105">
    <property type="entry name" value="ArfGap"/>
    <property type="match status" value="1"/>
</dbReference>
<sequence length="848" mass="95338">MDPVAGILLAHTNSNANSGLNFMEFMDEPGSGNKLDVDFVDKTIISSTSVELIKKDDLFLLKIPSPYNQLKIILTDDLIENIHNLSYSLDGGQNKTEITSNPFCVSLAKLFSHTVFALYIHDKPSAYSTFSFYKIKQLPAVSLTEQLESSSSLPVPGILVSDSSTSVDQSPVAFPTPKHASEEIGQSCPFPCTLEDGPEFRRTLAEYDFKLTRLLSTLSRTKASLEEFENILAEMSNSQVVLSHSLADIYKLSLPSSLKNKISRGVQEKAMETNLQTMFGEKSKVAMKEIKNRIGSKPISADALLSRKKIFEDESKRYYDWLSKYLSSGKVKEEKLLSRLKAFTIAKIDYLNVMYNSLMHIFLKFVSNSDEGKKLNETFLSNKKKRIEFRSFVGHCNSLVKFKSQIRNFNKLSAGEKSGILFTQGGQGRSGWHKQWVILHSGKLSEYIDWRKGRSLRNEPIDISLCNIKSWDSDKRKNCFRIMTSSGVERYFQAIDINERDEWMQALFDAGQQIRFHRNSELSNKAQQKTVLSVSKDDSEMTRRVSSVTLANLNAVQRASKSNFKCCDCGSSEGVEWISANLLVVFCIKCSSCHRSLGTGISKVRSLKLDSFTREGRCLLDQIDNSASNSFYEALLPAGQKIKEDASDDDRLNFINQKYVAKSWIKKPDSDPSQLLIHAIREHNIREIVQSIELGADVNLTITKPIKTEDDNSPASVLFSVFEYALAHPFSSRIDGKPVFDSAELLLLNGSHCGVNTDSNIELSDNALHYWQARIDKRNGNKNGVNLKNLHQTTAIPPHISSTRVSQHGNGSHRLTINTAAQMLSRSKDSLRSPRVKINNFLRMKNKN</sequence>
<dbReference type="SMART" id="SM00233">
    <property type="entry name" value="PH"/>
    <property type="match status" value="1"/>
</dbReference>
<dbReference type="InterPro" id="IPR037278">
    <property type="entry name" value="ARFGAP/RecO"/>
</dbReference>
<keyword evidence="5" id="KW-0677">Repeat</keyword>
<dbReference type="InterPro" id="IPR001164">
    <property type="entry name" value="ArfGAP_dom"/>
</dbReference>
<evidence type="ECO:0000313" key="9">
    <source>
        <dbReference type="Proteomes" id="UP000663131"/>
    </source>
</evidence>
<comment type="function">
    <text evidence="5">GTPase-activating protein for the ADP ribosylation factor family.</text>
</comment>
<dbReference type="PANTHER" id="PTHR23180:SF160">
    <property type="entry name" value="ADP-RIBOSYLATION FACTOR GTPASE-ACTIVATING PROTEIN EFFECTOR PROTEIN 1"/>
    <property type="match status" value="1"/>
</dbReference>
<dbReference type="SUPFAM" id="SSF103657">
    <property type="entry name" value="BAR/IMD domain-like"/>
    <property type="match status" value="1"/>
</dbReference>
<evidence type="ECO:0000256" key="3">
    <source>
        <dbReference type="ARBA" id="ARBA00022833"/>
    </source>
</evidence>
<dbReference type="Pfam" id="PF01412">
    <property type="entry name" value="ArfGap"/>
    <property type="match status" value="1"/>
</dbReference>
<organism evidence="8 9">
    <name type="scientific">Dekkera bruxellensis</name>
    <name type="common">Brettanomyces custersii</name>
    <dbReference type="NCBI Taxonomy" id="5007"/>
    <lineage>
        <taxon>Eukaryota</taxon>
        <taxon>Fungi</taxon>
        <taxon>Dikarya</taxon>
        <taxon>Ascomycota</taxon>
        <taxon>Saccharomycotina</taxon>
        <taxon>Pichiomycetes</taxon>
        <taxon>Pichiales</taxon>
        <taxon>Pichiaceae</taxon>
        <taxon>Brettanomyces</taxon>
    </lineage>
</organism>
<dbReference type="Pfam" id="PF00169">
    <property type="entry name" value="PH"/>
    <property type="match status" value="1"/>
</dbReference>
<dbReference type="GO" id="GO:0008270">
    <property type="term" value="F:zinc ion binding"/>
    <property type="evidence" value="ECO:0007669"/>
    <property type="project" value="UniProtKB-KW"/>
</dbReference>
<dbReference type="PANTHER" id="PTHR23180">
    <property type="entry name" value="CENTAURIN/ARF"/>
    <property type="match status" value="1"/>
</dbReference>
<dbReference type="PROSITE" id="PS50003">
    <property type="entry name" value="PH_DOMAIN"/>
    <property type="match status" value="1"/>
</dbReference>
<reference evidence="8" key="1">
    <citation type="submission" date="2020-10" db="EMBL/GenBank/DDBJ databases">
        <authorList>
            <person name="Palmer J.M."/>
        </authorList>
    </citation>
    <scope>NUCLEOTIDE SEQUENCE</scope>
    <source>
        <strain evidence="8">UCD 2041</strain>
    </source>
</reference>
<feature type="domain" description="PH" evidence="6">
    <location>
        <begin position="414"/>
        <end position="512"/>
    </location>
</feature>
<dbReference type="RefSeq" id="XP_041135760.1">
    <property type="nucleotide sequence ID" value="XM_041282984.1"/>
</dbReference>
<dbReference type="GO" id="GO:0005768">
    <property type="term" value="C:endosome"/>
    <property type="evidence" value="ECO:0007669"/>
    <property type="project" value="TreeGrafter"/>
</dbReference>
<dbReference type="KEGG" id="bbrx:BRETT_004488"/>
<dbReference type="EMBL" id="CP063133">
    <property type="protein sequence ID" value="QOU19267.1"/>
    <property type="molecule type" value="Genomic_DNA"/>
</dbReference>
<dbReference type="Proteomes" id="UP000663131">
    <property type="component" value="Chromosome 5"/>
</dbReference>
<keyword evidence="2 4" id="KW-0863">Zinc-finger</keyword>
<keyword evidence="1 5" id="KW-0479">Metal-binding</keyword>
<dbReference type="SUPFAM" id="SSF57863">
    <property type="entry name" value="ArfGap/RecO-like zinc finger"/>
    <property type="match status" value="1"/>
</dbReference>
<dbReference type="CDD" id="cd00821">
    <property type="entry name" value="PH"/>
    <property type="match status" value="1"/>
</dbReference>
<keyword evidence="5" id="KW-0343">GTPase activation</keyword>
<evidence type="ECO:0000259" key="7">
    <source>
        <dbReference type="PROSITE" id="PS50115"/>
    </source>
</evidence>
<dbReference type="InterPro" id="IPR001849">
    <property type="entry name" value="PH_domain"/>
</dbReference>
<protein>
    <recommendedName>
        <fullName evidence="5">ADP-ribosylation factor GTPase-activating protein</fullName>
    </recommendedName>
</protein>
<evidence type="ECO:0000256" key="1">
    <source>
        <dbReference type="ARBA" id="ARBA00022723"/>
    </source>
</evidence>
<dbReference type="OrthoDB" id="10266696at2759"/>
<dbReference type="SUPFAM" id="SSF50729">
    <property type="entry name" value="PH domain-like"/>
    <property type="match status" value="1"/>
</dbReference>
<dbReference type="Gene3D" id="2.30.29.30">
    <property type="entry name" value="Pleckstrin-homology domain (PH domain)/Phosphotyrosine-binding domain (PTB)"/>
    <property type="match status" value="1"/>
</dbReference>
<evidence type="ECO:0000256" key="2">
    <source>
        <dbReference type="ARBA" id="ARBA00022771"/>
    </source>
</evidence>
<keyword evidence="3 5" id="KW-0862">Zinc</keyword>
<comment type="subcellular location">
    <subcellularLocation>
        <location evidence="5">Cytoplasm</location>
    </subcellularLocation>
</comment>
<dbReference type="AlphaFoldDB" id="A0A871QZG0"/>
<dbReference type="PROSITE" id="PS50115">
    <property type="entry name" value="ARFGAP"/>
    <property type="match status" value="1"/>
</dbReference>
<dbReference type="InterPro" id="IPR011993">
    <property type="entry name" value="PH-like_dom_sf"/>
</dbReference>